<dbReference type="CDD" id="cd06127">
    <property type="entry name" value="DEDDh"/>
    <property type="match status" value="1"/>
</dbReference>
<organism evidence="4 5">
    <name type="scientific">Pelagicoccus mobilis</name>
    <dbReference type="NCBI Taxonomy" id="415221"/>
    <lineage>
        <taxon>Bacteria</taxon>
        <taxon>Pseudomonadati</taxon>
        <taxon>Verrucomicrobiota</taxon>
        <taxon>Opitutia</taxon>
        <taxon>Puniceicoccales</taxon>
        <taxon>Pelagicoccaceae</taxon>
        <taxon>Pelagicoccus</taxon>
    </lineage>
</organism>
<dbReference type="EMBL" id="JAENIL010000015">
    <property type="protein sequence ID" value="MBK1877094.1"/>
    <property type="molecule type" value="Genomic_DNA"/>
</dbReference>
<evidence type="ECO:0000259" key="3">
    <source>
        <dbReference type="SMART" id="SM00479"/>
    </source>
</evidence>
<dbReference type="InterPro" id="IPR013520">
    <property type="entry name" value="Ribonucl_H"/>
</dbReference>
<sequence>MKPLQTLRQNAMHPLMGIGEVVAFDLETTGLRYKEEQITQIAAIRMGGCLMEIDDTFDTYVDPGKAIPEHIQELTHIRDEHVIGAPKPIEGLREFSRFVENATLFGHDIYRFDCKFIEKAMKTSEEPARTVQFIDTMDIFEQLWPDFSRLRNSLDDIAERLSAGLSSIRRHDAKGDAILLAHIFQRIQNHPDLEKLCSRVPVHECQLPQVIVPSERTFRGRFHQPAHLVEHF</sequence>
<dbReference type="Proteomes" id="UP000617628">
    <property type="component" value="Unassembled WGS sequence"/>
</dbReference>
<evidence type="ECO:0000313" key="4">
    <source>
        <dbReference type="EMBL" id="MBK1877094.1"/>
    </source>
</evidence>
<dbReference type="SUPFAM" id="SSF53098">
    <property type="entry name" value="Ribonuclease H-like"/>
    <property type="match status" value="1"/>
</dbReference>
<evidence type="ECO:0000256" key="2">
    <source>
        <dbReference type="ARBA" id="ARBA00026073"/>
    </source>
</evidence>
<dbReference type="GO" id="GO:0005829">
    <property type="term" value="C:cytosol"/>
    <property type="evidence" value="ECO:0007669"/>
    <property type="project" value="TreeGrafter"/>
</dbReference>
<dbReference type="PANTHER" id="PTHR30231">
    <property type="entry name" value="DNA POLYMERASE III SUBUNIT EPSILON"/>
    <property type="match status" value="1"/>
</dbReference>
<keyword evidence="4" id="KW-0378">Hydrolase</keyword>
<accession>A0A934RXL8</accession>
<gene>
    <name evidence="4" type="ORF">JIN87_09455</name>
</gene>
<dbReference type="AlphaFoldDB" id="A0A934RXL8"/>
<dbReference type="NCBIfam" id="TIGR00573">
    <property type="entry name" value="dnaq"/>
    <property type="match status" value="1"/>
</dbReference>
<dbReference type="Gene3D" id="3.30.420.10">
    <property type="entry name" value="Ribonuclease H-like superfamily/Ribonuclease H"/>
    <property type="match status" value="1"/>
</dbReference>
<dbReference type="GO" id="GO:0008408">
    <property type="term" value="F:3'-5' exonuclease activity"/>
    <property type="evidence" value="ECO:0007669"/>
    <property type="project" value="TreeGrafter"/>
</dbReference>
<reference evidence="4" key="1">
    <citation type="submission" date="2021-01" db="EMBL/GenBank/DDBJ databases">
        <title>Modified the classification status of verrucomicrobia.</title>
        <authorList>
            <person name="Feng X."/>
        </authorList>
    </citation>
    <scope>NUCLEOTIDE SEQUENCE</scope>
    <source>
        <strain evidence="4">KCTC 13126</strain>
    </source>
</reference>
<dbReference type="GO" id="GO:0003677">
    <property type="term" value="F:DNA binding"/>
    <property type="evidence" value="ECO:0007669"/>
    <property type="project" value="InterPro"/>
</dbReference>
<keyword evidence="4" id="KW-0269">Exonuclease</keyword>
<evidence type="ECO:0000256" key="1">
    <source>
        <dbReference type="ARBA" id="ARBA00025483"/>
    </source>
</evidence>
<dbReference type="InterPro" id="IPR012337">
    <property type="entry name" value="RNaseH-like_sf"/>
</dbReference>
<evidence type="ECO:0000313" key="5">
    <source>
        <dbReference type="Proteomes" id="UP000617628"/>
    </source>
</evidence>
<dbReference type="RefSeq" id="WP_200355311.1">
    <property type="nucleotide sequence ID" value="NZ_JAENIL010000015.1"/>
</dbReference>
<proteinExistence type="predicted"/>
<dbReference type="GO" id="GO:0045004">
    <property type="term" value="P:DNA replication proofreading"/>
    <property type="evidence" value="ECO:0007669"/>
    <property type="project" value="TreeGrafter"/>
</dbReference>
<comment type="function">
    <text evidence="1">DNA polymerase III is a complex, multichain enzyme responsible for most of the replicative synthesis in bacteria. The epsilon subunit contain the editing function and is a proofreading 3'-5' exonuclease.</text>
</comment>
<dbReference type="FunFam" id="3.30.420.10:FF:000045">
    <property type="entry name" value="3'-5' exonuclease DinG"/>
    <property type="match status" value="1"/>
</dbReference>
<dbReference type="Pfam" id="PF00929">
    <property type="entry name" value="RNase_T"/>
    <property type="match status" value="1"/>
</dbReference>
<dbReference type="SMART" id="SM00479">
    <property type="entry name" value="EXOIII"/>
    <property type="match status" value="1"/>
</dbReference>
<name>A0A934RXL8_9BACT</name>
<dbReference type="InterPro" id="IPR036397">
    <property type="entry name" value="RNaseH_sf"/>
</dbReference>
<feature type="domain" description="Exonuclease" evidence="3">
    <location>
        <begin position="20"/>
        <end position="193"/>
    </location>
</feature>
<protein>
    <submittedName>
        <fullName evidence="4">3'-5' exonuclease</fullName>
    </submittedName>
</protein>
<dbReference type="InterPro" id="IPR006054">
    <property type="entry name" value="DnaQ"/>
</dbReference>
<dbReference type="PANTHER" id="PTHR30231:SF41">
    <property type="entry name" value="DNA POLYMERASE III SUBUNIT EPSILON"/>
    <property type="match status" value="1"/>
</dbReference>
<keyword evidence="4" id="KW-0540">Nuclease</keyword>
<dbReference type="GO" id="GO:0003887">
    <property type="term" value="F:DNA-directed DNA polymerase activity"/>
    <property type="evidence" value="ECO:0007669"/>
    <property type="project" value="InterPro"/>
</dbReference>
<keyword evidence="5" id="KW-1185">Reference proteome</keyword>
<comment type="caution">
    <text evidence="4">The sequence shown here is derived from an EMBL/GenBank/DDBJ whole genome shotgun (WGS) entry which is preliminary data.</text>
</comment>
<comment type="subunit">
    <text evidence="2">DNA polymerase III contains a core (composed of alpha, epsilon and theta chains) that associates with a tau subunit. This core dimerizes to form the POLIII' complex. PolIII' associates with the gamma complex (composed of gamma, delta, delta', psi and chi chains) and with the beta chain to form the complete DNA polymerase III complex.</text>
</comment>